<dbReference type="Proteomes" id="UP000268093">
    <property type="component" value="Unassembled WGS sequence"/>
</dbReference>
<dbReference type="OrthoDB" id="2417204at2759"/>
<proteinExistence type="predicted"/>
<keyword evidence="2" id="KW-1185">Reference proteome</keyword>
<comment type="caution">
    <text evidence="1">The sequence shown here is derived from an EMBL/GenBank/DDBJ whole genome shotgun (WGS) entry which is preliminary data.</text>
</comment>
<protein>
    <submittedName>
        <fullName evidence="1">Uncharacterized protein</fullName>
    </submittedName>
</protein>
<accession>A0A433B9M7</accession>
<sequence length="78" mass="9232">MSERFPGESLVTQYFQKYSPKEWSYNHFLQRNRSAIVKLPPFSADWTGIDGAWQNRFLCVAKKIPAWEDSKWKWCGTS</sequence>
<organism evidence="1 2">
    <name type="scientific">Jimgerdemannia flammicorona</name>
    <dbReference type="NCBI Taxonomy" id="994334"/>
    <lineage>
        <taxon>Eukaryota</taxon>
        <taxon>Fungi</taxon>
        <taxon>Fungi incertae sedis</taxon>
        <taxon>Mucoromycota</taxon>
        <taxon>Mucoromycotina</taxon>
        <taxon>Endogonomycetes</taxon>
        <taxon>Endogonales</taxon>
        <taxon>Endogonaceae</taxon>
        <taxon>Jimgerdemannia</taxon>
    </lineage>
</organism>
<reference evidence="1 2" key="1">
    <citation type="journal article" date="2018" name="New Phytol.">
        <title>Phylogenomics of Endogonaceae and evolution of mycorrhizas within Mucoromycota.</title>
        <authorList>
            <person name="Chang Y."/>
            <person name="Desiro A."/>
            <person name="Na H."/>
            <person name="Sandor L."/>
            <person name="Lipzen A."/>
            <person name="Clum A."/>
            <person name="Barry K."/>
            <person name="Grigoriev I.V."/>
            <person name="Martin F.M."/>
            <person name="Stajich J.E."/>
            <person name="Smith M.E."/>
            <person name="Bonito G."/>
            <person name="Spatafora J.W."/>
        </authorList>
    </citation>
    <scope>NUCLEOTIDE SEQUENCE [LARGE SCALE GENOMIC DNA]</scope>
    <source>
        <strain evidence="1 2">GMNB39</strain>
    </source>
</reference>
<dbReference type="EMBL" id="RBNI01015320">
    <property type="protein sequence ID" value="RUP15947.1"/>
    <property type="molecule type" value="Genomic_DNA"/>
</dbReference>
<gene>
    <name evidence="1" type="ORF">BC936DRAFT_139564</name>
</gene>
<evidence type="ECO:0000313" key="1">
    <source>
        <dbReference type="EMBL" id="RUP15947.1"/>
    </source>
</evidence>
<name>A0A433B9M7_9FUNG</name>
<dbReference type="AlphaFoldDB" id="A0A433B9M7"/>
<evidence type="ECO:0000313" key="2">
    <source>
        <dbReference type="Proteomes" id="UP000268093"/>
    </source>
</evidence>